<evidence type="ECO:0000259" key="11">
    <source>
        <dbReference type="PROSITE" id="PS50990"/>
    </source>
</evidence>
<gene>
    <name evidence="12" type="ORF">EXJ73_23005</name>
</gene>
<feature type="transmembrane region" description="Helical" evidence="8">
    <location>
        <begin position="176"/>
        <end position="198"/>
    </location>
</feature>
<dbReference type="Pfam" id="PF00664">
    <property type="entry name" value="ABC_membrane"/>
    <property type="match status" value="1"/>
</dbReference>
<dbReference type="GO" id="GO:0005524">
    <property type="term" value="F:ATP binding"/>
    <property type="evidence" value="ECO:0007669"/>
    <property type="project" value="UniProtKB-KW"/>
</dbReference>
<dbReference type="Gene3D" id="3.40.50.300">
    <property type="entry name" value="P-loop containing nucleotide triphosphate hydrolases"/>
    <property type="match status" value="1"/>
</dbReference>
<evidence type="ECO:0000259" key="9">
    <source>
        <dbReference type="PROSITE" id="PS50893"/>
    </source>
</evidence>
<feature type="domain" description="ABC transporter" evidence="9">
    <location>
        <begin position="488"/>
        <end position="702"/>
    </location>
</feature>
<dbReference type="GO" id="GO:0140359">
    <property type="term" value="F:ABC-type transporter activity"/>
    <property type="evidence" value="ECO:0007669"/>
    <property type="project" value="InterPro"/>
</dbReference>
<evidence type="ECO:0000256" key="4">
    <source>
        <dbReference type="ARBA" id="ARBA00022741"/>
    </source>
</evidence>
<dbReference type="Gene3D" id="1.20.1560.10">
    <property type="entry name" value="ABC transporter type 1, transmembrane domain"/>
    <property type="match status" value="1"/>
</dbReference>
<name>A0A9X4R6Y1_9BURK</name>
<dbReference type="RefSeq" id="WP_268153663.1">
    <property type="nucleotide sequence ID" value="NZ_JAPPUW010000026.1"/>
</dbReference>
<keyword evidence="4" id="KW-0547">Nucleotide-binding</keyword>
<dbReference type="SMART" id="SM00382">
    <property type="entry name" value="AAA"/>
    <property type="match status" value="1"/>
</dbReference>
<keyword evidence="7 8" id="KW-0472">Membrane</keyword>
<dbReference type="PANTHER" id="PTHR24221">
    <property type="entry name" value="ATP-BINDING CASSETTE SUB-FAMILY B"/>
    <property type="match status" value="1"/>
</dbReference>
<dbReference type="PROSITE" id="PS50990">
    <property type="entry name" value="PEPTIDASE_C39"/>
    <property type="match status" value="1"/>
</dbReference>
<evidence type="ECO:0000313" key="12">
    <source>
        <dbReference type="EMBL" id="MDG0865335.1"/>
    </source>
</evidence>
<evidence type="ECO:0000256" key="2">
    <source>
        <dbReference type="ARBA" id="ARBA00022475"/>
    </source>
</evidence>
<dbReference type="SUPFAM" id="SSF90123">
    <property type="entry name" value="ABC transporter transmembrane region"/>
    <property type="match status" value="1"/>
</dbReference>
<evidence type="ECO:0000256" key="6">
    <source>
        <dbReference type="ARBA" id="ARBA00022989"/>
    </source>
</evidence>
<dbReference type="InterPro" id="IPR027417">
    <property type="entry name" value="P-loop_NTPase"/>
</dbReference>
<dbReference type="InterPro" id="IPR003439">
    <property type="entry name" value="ABC_transporter-like_ATP-bd"/>
</dbReference>
<keyword evidence="13" id="KW-1185">Reference proteome</keyword>
<dbReference type="GO" id="GO:0034040">
    <property type="term" value="F:ATPase-coupled lipid transmembrane transporter activity"/>
    <property type="evidence" value="ECO:0007669"/>
    <property type="project" value="TreeGrafter"/>
</dbReference>
<feature type="domain" description="Peptidase C39" evidence="11">
    <location>
        <begin position="17"/>
        <end position="136"/>
    </location>
</feature>
<dbReference type="PROSITE" id="PS50893">
    <property type="entry name" value="ABC_TRANSPORTER_2"/>
    <property type="match status" value="1"/>
</dbReference>
<dbReference type="InterPro" id="IPR017871">
    <property type="entry name" value="ABC_transporter-like_CS"/>
</dbReference>
<feature type="domain" description="ABC transmembrane type-1" evidence="10">
    <location>
        <begin position="177"/>
        <end position="455"/>
    </location>
</feature>
<dbReference type="GO" id="GO:0016887">
    <property type="term" value="F:ATP hydrolysis activity"/>
    <property type="evidence" value="ECO:0007669"/>
    <property type="project" value="InterPro"/>
</dbReference>
<dbReference type="InterPro" id="IPR039421">
    <property type="entry name" value="Type_1_exporter"/>
</dbReference>
<dbReference type="Pfam" id="PF00005">
    <property type="entry name" value="ABC_tran"/>
    <property type="match status" value="1"/>
</dbReference>
<dbReference type="PROSITE" id="PS00211">
    <property type="entry name" value="ABC_TRANSPORTER_1"/>
    <property type="match status" value="1"/>
</dbReference>
<dbReference type="Pfam" id="PF03412">
    <property type="entry name" value="Peptidase_C39"/>
    <property type="match status" value="1"/>
</dbReference>
<dbReference type="InterPro" id="IPR036640">
    <property type="entry name" value="ABC1_TM_sf"/>
</dbReference>
<organism evidence="12 13">
    <name type="scientific">Pelomonas aquatica</name>
    <dbReference type="NCBI Taxonomy" id="431058"/>
    <lineage>
        <taxon>Bacteria</taxon>
        <taxon>Pseudomonadati</taxon>
        <taxon>Pseudomonadota</taxon>
        <taxon>Betaproteobacteria</taxon>
        <taxon>Burkholderiales</taxon>
        <taxon>Sphaerotilaceae</taxon>
        <taxon>Roseateles</taxon>
    </lineage>
</organism>
<accession>A0A9X4R6Y1</accession>
<reference evidence="12" key="1">
    <citation type="submission" date="2019-02" db="EMBL/GenBank/DDBJ databases">
        <title>Draft genome of the type strain Pelomonas aquatica CCUG 52575T.</title>
        <authorList>
            <person name="Gomila M."/>
            <person name="Lalucat J."/>
        </authorList>
    </citation>
    <scope>NUCLEOTIDE SEQUENCE</scope>
    <source>
        <strain evidence="12">CCUG 52575</strain>
    </source>
</reference>
<comment type="subcellular location">
    <subcellularLocation>
        <location evidence="1">Cell membrane</location>
        <topology evidence="1">Multi-pass membrane protein</topology>
    </subcellularLocation>
</comment>
<evidence type="ECO:0000256" key="8">
    <source>
        <dbReference type="SAM" id="Phobius"/>
    </source>
</evidence>
<keyword evidence="5" id="KW-0067">ATP-binding</keyword>
<evidence type="ECO:0000259" key="10">
    <source>
        <dbReference type="PROSITE" id="PS50929"/>
    </source>
</evidence>
<dbReference type="SUPFAM" id="SSF52540">
    <property type="entry name" value="P-loop containing nucleoside triphosphate hydrolases"/>
    <property type="match status" value="1"/>
</dbReference>
<keyword evidence="6 8" id="KW-1133">Transmembrane helix</keyword>
<comment type="caution">
    <text evidence="12">The sequence shown here is derived from an EMBL/GenBank/DDBJ whole genome shotgun (WGS) entry which is preliminary data.</text>
</comment>
<evidence type="ECO:0000256" key="5">
    <source>
        <dbReference type="ARBA" id="ARBA00022840"/>
    </source>
</evidence>
<evidence type="ECO:0000256" key="7">
    <source>
        <dbReference type="ARBA" id="ARBA00023136"/>
    </source>
</evidence>
<dbReference type="PROSITE" id="PS50929">
    <property type="entry name" value="ABC_TM1F"/>
    <property type="match status" value="1"/>
</dbReference>
<feature type="transmembrane region" description="Helical" evidence="8">
    <location>
        <begin position="210"/>
        <end position="236"/>
    </location>
</feature>
<dbReference type="Proteomes" id="UP001152766">
    <property type="component" value="Unassembled WGS sequence"/>
</dbReference>
<keyword evidence="2" id="KW-1003">Cell membrane</keyword>
<protein>
    <submittedName>
        <fullName evidence="12">Peptidase domain-containing ABC transporter</fullName>
    </submittedName>
</protein>
<dbReference type="GO" id="GO:0005886">
    <property type="term" value="C:plasma membrane"/>
    <property type="evidence" value="ECO:0007669"/>
    <property type="project" value="UniProtKB-SubCell"/>
</dbReference>
<dbReference type="CDD" id="cd18567">
    <property type="entry name" value="ABC_6TM_CvaB_RaxB_like"/>
    <property type="match status" value="1"/>
</dbReference>
<dbReference type="InterPro" id="IPR003593">
    <property type="entry name" value="AAA+_ATPase"/>
</dbReference>
<evidence type="ECO:0000256" key="1">
    <source>
        <dbReference type="ARBA" id="ARBA00004651"/>
    </source>
</evidence>
<proteinExistence type="predicted"/>
<evidence type="ECO:0000313" key="13">
    <source>
        <dbReference type="Proteomes" id="UP001152766"/>
    </source>
</evidence>
<evidence type="ECO:0000256" key="3">
    <source>
        <dbReference type="ARBA" id="ARBA00022692"/>
    </source>
</evidence>
<dbReference type="InterPro" id="IPR005074">
    <property type="entry name" value="Peptidase_C39"/>
</dbReference>
<dbReference type="PANTHER" id="PTHR24221:SF606">
    <property type="entry name" value="COLICIN V SECRETION-PROCESSING ATP-BINDING PROTEIN"/>
    <property type="match status" value="1"/>
</dbReference>
<feature type="transmembrane region" description="Helical" evidence="8">
    <location>
        <begin position="296"/>
        <end position="326"/>
    </location>
</feature>
<dbReference type="AlphaFoldDB" id="A0A9X4R6Y1"/>
<sequence>MSIFRPINRRKCPVVLQAEMAECGLACVAMIAGFHGREVSLPWLRNAFSVSSRGMTLRSIIGLANTIGLDSRPVKLDLDGLQELQLPAIIHWDMTHFVVLEAVDRNAVVIVDPGEGRRRLSHSAFAASFTGIAVELWPGEDFHKSAADTAAQRQGGALLTRQLTSFPGIGRSIWQFAFLGLLVQLLGLTAPFYLQWLVDDALPNNDFDLIWMLGAIFMCLVGVQILLSTIRSWLLAVIATQVRMRWNTNVMSHLLKLPVDYFSKRSLGDTTSRLGSIEHIHQTLSISLLEAVLDGVVAIAVVVLMLNYSVVLTAVATATVVCYALLRQVTNPLLAARNRDQMVAAARQQSILMETIRGIQAIRIFQIAAARKYTWLNSFSRQLNMELKLTKFNIGFSAANAAFSGFERILVIALGTRIVADGAMSLGMLVAFLGYREQFAQRAMRLVDVMGQFVLLRVHFERLSDITATAAEDPGPDTTEKVSQTPHLSLRDVSFRYADNEPDVVKGVNLEIPFGSNLCITGPSGCGKSTLAKLLLTILRTRSGGIFIDGLSIDDFGIERYRSLFSAVMQDDIVFAGTIADNIHLSDLAPDSTLVQDVCESVGLHTDIAAMPMGYRTLLGEGGSGLSGGQKQRILLARALYRKPKILILDEATSHLDVRLEASVNSAIKKFNVTRIVIAHRPETINAADVVVTMEAGAIAGA</sequence>
<dbReference type="GO" id="GO:0008233">
    <property type="term" value="F:peptidase activity"/>
    <property type="evidence" value="ECO:0007669"/>
    <property type="project" value="InterPro"/>
</dbReference>
<dbReference type="Gene3D" id="3.90.70.10">
    <property type="entry name" value="Cysteine proteinases"/>
    <property type="match status" value="1"/>
</dbReference>
<dbReference type="GO" id="GO:0006508">
    <property type="term" value="P:proteolysis"/>
    <property type="evidence" value="ECO:0007669"/>
    <property type="project" value="InterPro"/>
</dbReference>
<keyword evidence="3 8" id="KW-0812">Transmembrane</keyword>
<dbReference type="InterPro" id="IPR011527">
    <property type="entry name" value="ABC1_TM_dom"/>
</dbReference>
<dbReference type="EMBL" id="SGUG01000066">
    <property type="protein sequence ID" value="MDG0865335.1"/>
    <property type="molecule type" value="Genomic_DNA"/>
</dbReference>